<dbReference type="GeneID" id="64623227"/>
<evidence type="ECO:0000313" key="1">
    <source>
        <dbReference type="EMBL" id="KAG1805707.1"/>
    </source>
</evidence>
<protein>
    <submittedName>
        <fullName evidence="1">Uncharacterized protein</fullName>
    </submittedName>
</protein>
<dbReference type="OrthoDB" id="2672960at2759"/>
<accession>A0A9P7J6J2</accession>
<name>A0A9P7J6J2_9AGAM</name>
<dbReference type="EMBL" id="JABBWG010000051">
    <property type="protein sequence ID" value="KAG1805707.1"/>
    <property type="molecule type" value="Genomic_DNA"/>
</dbReference>
<dbReference type="AlphaFoldDB" id="A0A9P7J6J2"/>
<keyword evidence="2" id="KW-1185">Reference proteome</keyword>
<dbReference type="Proteomes" id="UP000807769">
    <property type="component" value="Unassembled WGS sequence"/>
</dbReference>
<comment type="caution">
    <text evidence="1">The sequence shown here is derived from an EMBL/GenBank/DDBJ whole genome shotgun (WGS) entry which is preliminary data.</text>
</comment>
<gene>
    <name evidence="1" type="ORF">BJ212DRAFT_1209810</name>
</gene>
<proteinExistence type="predicted"/>
<evidence type="ECO:0000313" key="2">
    <source>
        <dbReference type="Proteomes" id="UP000807769"/>
    </source>
</evidence>
<dbReference type="RefSeq" id="XP_041187405.1">
    <property type="nucleotide sequence ID" value="XM_041329210.1"/>
</dbReference>
<organism evidence="1 2">
    <name type="scientific">Suillus subaureus</name>
    <dbReference type="NCBI Taxonomy" id="48587"/>
    <lineage>
        <taxon>Eukaryota</taxon>
        <taxon>Fungi</taxon>
        <taxon>Dikarya</taxon>
        <taxon>Basidiomycota</taxon>
        <taxon>Agaricomycotina</taxon>
        <taxon>Agaricomycetes</taxon>
        <taxon>Agaricomycetidae</taxon>
        <taxon>Boletales</taxon>
        <taxon>Suillineae</taxon>
        <taxon>Suillaceae</taxon>
        <taxon>Suillus</taxon>
    </lineage>
</organism>
<feature type="non-terminal residue" evidence="1">
    <location>
        <position position="1"/>
    </location>
</feature>
<reference evidence="1" key="1">
    <citation type="journal article" date="2020" name="New Phytol.">
        <title>Comparative genomics reveals dynamic genome evolution in host specialist ectomycorrhizal fungi.</title>
        <authorList>
            <person name="Lofgren L.A."/>
            <person name="Nguyen N.H."/>
            <person name="Vilgalys R."/>
            <person name="Ruytinx J."/>
            <person name="Liao H.L."/>
            <person name="Branco S."/>
            <person name="Kuo A."/>
            <person name="LaButti K."/>
            <person name="Lipzen A."/>
            <person name="Andreopoulos W."/>
            <person name="Pangilinan J."/>
            <person name="Riley R."/>
            <person name="Hundley H."/>
            <person name="Na H."/>
            <person name="Barry K."/>
            <person name="Grigoriev I.V."/>
            <person name="Stajich J.E."/>
            <person name="Kennedy P.G."/>
        </authorList>
    </citation>
    <scope>NUCLEOTIDE SEQUENCE</scope>
    <source>
        <strain evidence="1">MN1</strain>
    </source>
</reference>
<sequence length="194" mass="22494">MVRMCNDPNFNVCPDYASDIFENTRAQLINENTDEEQVVQLLMNIWETNNNTDKITWQHQVTADREECLHCEQQEEEEQDRLEQEETTCKEDRKKNKHKHIPILTIGIPDDTATSIKLDKGEYVELWYFTNNGLDEVNHKEMVDDDAMIMSTLVDGLTAWVSAASTRNVCAVINDENLPFEEFCQACPRMLTAM</sequence>